<keyword evidence="5 7" id="KW-1133">Transmembrane helix</keyword>
<evidence type="ECO:0000256" key="7">
    <source>
        <dbReference type="SAM" id="Phobius"/>
    </source>
</evidence>
<feature type="transmembrane region" description="Helical" evidence="7">
    <location>
        <begin position="69"/>
        <end position="89"/>
    </location>
</feature>
<dbReference type="EMBL" id="PNBA02000005">
    <property type="protein sequence ID" value="KAG6423888.1"/>
    <property type="molecule type" value="Genomic_DNA"/>
</dbReference>
<evidence type="ECO:0000256" key="2">
    <source>
        <dbReference type="ARBA" id="ARBA00022448"/>
    </source>
</evidence>
<keyword evidence="10" id="KW-1185">Reference proteome</keyword>
<dbReference type="InterPro" id="IPR013057">
    <property type="entry name" value="AA_transpt_TM"/>
</dbReference>
<keyword evidence="3 7" id="KW-0812">Transmembrane</keyword>
<protein>
    <recommendedName>
        <fullName evidence="8">Amino acid transporter transmembrane domain-containing protein</fullName>
    </recommendedName>
</protein>
<feature type="transmembrane region" description="Helical" evidence="7">
    <location>
        <begin position="95"/>
        <end position="114"/>
    </location>
</feature>
<feature type="domain" description="Amino acid transporter transmembrane" evidence="8">
    <location>
        <begin position="3"/>
        <end position="152"/>
    </location>
</feature>
<evidence type="ECO:0000256" key="1">
    <source>
        <dbReference type="ARBA" id="ARBA00004370"/>
    </source>
</evidence>
<evidence type="ECO:0000313" key="9">
    <source>
        <dbReference type="EMBL" id="KAG6423888.1"/>
    </source>
</evidence>
<feature type="transmembrane region" description="Helical" evidence="7">
    <location>
        <begin position="126"/>
        <end position="148"/>
    </location>
</feature>
<organism evidence="9">
    <name type="scientific">Salvia splendens</name>
    <name type="common">Scarlet sage</name>
    <dbReference type="NCBI Taxonomy" id="180675"/>
    <lineage>
        <taxon>Eukaryota</taxon>
        <taxon>Viridiplantae</taxon>
        <taxon>Streptophyta</taxon>
        <taxon>Embryophyta</taxon>
        <taxon>Tracheophyta</taxon>
        <taxon>Spermatophyta</taxon>
        <taxon>Magnoliopsida</taxon>
        <taxon>eudicotyledons</taxon>
        <taxon>Gunneridae</taxon>
        <taxon>Pentapetalae</taxon>
        <taxon>asterids</taxon>
        <taxon>lamiids</taxon>
        <taxon>Lamiales</taxon>
        <taxon>Lamiaceae</taxon>
        <taxon>Nepetoideae</taxon>
        <taxon>Mentheae</taxon>
        <taxon>Salviinae</taxon>
        <taxon>Salvia</taxon>
        <taxon>Salvia subgen. Calosphace</taxon>
        <taxon>core Calosphace</taxon>
    </lineage>
</organism>
<gene>
    <name evidence="9" type="ORF">SASPL_114294</name>
</gene>
<evidence type="ECO:0000256" key="5">
    <source>
        <dbReference type="ARBA" id="ARBA00022989"/>
    </source>
</evidence>
<evidence type="ECO:0000256" key="4">
    <source>
        <dbReference type="ARBA" id="ARBA00022970"/>
    </source>
</evidence>
<keyword evidence="2" id="KW-0813">Transport</keyword>
<keyword evidence="6 7" id="KW-0472">Membrane</keyword>
<evidence type="ECO:0000313" key="10">
    <source>
        <dbReference type="Proteomes" id="UP000298416"/>
    </source>
</evidence>
<name>A0A8X8Y5Q7_SALSN</name>
<proteinExistence type="predicted"/>
<comment type="subcellular location">
    <subcellularLocation>
        <location evidence="1">Membrane</location>
    </subcellularLocation>
</comment>
<reference evidence="9" key="1">
    <citation type="submission" date="2018-01" db="EMBL/GenBank/DDBJ databases">
        <authorList>
            <person name="Mao J.F."/>
        </authorList>
    </citation>
    <scope>NUCLEOTIDE SEQUENCE</scope>
    <source>
        <strain evidence="9">Huo1</strain>
        <tissue evidence="9">Leaf</tissue>
    </source>
</reference>
<evidence type="ECO:0000256" key="3">
    <source>
        <dbReference type="ARBA" id="ARBA00022692"/>
    </source>
</evidence>
<keyword evidence="4" id="KW-0029">Amino-acid transport</keyword>
<dbReference type="AlphaFoldDB" id="A0A8X8Y5Q7"/>
<dbReference type="Proteomes" id="UP000298416">
    <property type="component" value="Unassembled WGS sequence"/>
</dbReference>
<dbReference type="PANTHER" id="PTHR48017">
    <property type="entry name" value="OS05G0424000 PROTEIN-RELATED"/>
    <property type="match status" value="1"/>
</dbReference>
<dbReference type="GO" id="GO:0016020">
    <property type="term" value="C:membrane"/>
    <property type="evidence" value="ECO:0007669"/>
    <property type="project" value="UniProtKB-SubCell"/>
</dbReference>
<evidence type="ECO:0000256" key="6">
    <source>
        <dbReference type="ARBA" id="ARBA00023136"/>
    </source>
</evidence>
<dbReference type="Pfam" id="PF01490">
    <property type="entry name" value="Aa_trans"/>
    <property type="match status" value="1"/>
</dbReference>
<evidence type="ECO:0000259" key="8">
    <source>
        <dbReference type="Pfam" id="PF01490"/>
    </source>
</evidence>
<accession>A0A8X8Y5Q7</accession>
<sequence length="163" mass="18598">MTGFGFYEPYWLIDLANACIVVHLVGGYQMYSQTLFAMVDKEHSTTFLNKDFTLKLPMLQPLTFNLHRLCFRTAYVVATTAISVAFPYFNQVLGVLGAISFWPMAIYFPVEMCLRRKRIGAWTSNWILFRAFSAMCFSINMLALIASIQGLVSARFTSQLETE</sequence>
<reference evidence="9" key="2">
    <citation type="submission" date="2020-08" db="EMBL/GenBank/DDBJ databases">
        <title>Plant Genome Project.</title>
        <authorList>
            <person name="Zhang R.-G."/>
        </authorList>
    </citation>
    <scope>NUCLEOTIDE SEQUENCE</scope>
    <source>
        <strain evidence="9">Huo1</strain>
        <tissue evidence="9">Leaf</tissue>
    </source>
</reference>
<dbReference type="GO" id="GO:0006865">
    <property type="term" value="P:amino acid transport"/>
    <property type="evidence" value="ECO:0007669"/>
    <property type="project" value="UniProtKB-KW"/>
</dbReference>
<comment type="caution">
    <text evidence="9">The sequence shown here is derived from an EMBL/GenBank/DDBJ whole genome shotgun (WGS) entry which is preliminary data.</text>
</comment>
<feature type="transmembrane region" description="Helical" evidence="7">
    <location>
        <begin position="12"/>
        <end position="31"/>
    </location>
</feature>